<dbReference type="EMBL" id="FOXS01000003">
    <property type="protein sequence ID" value="SFQ50400.1"/>
    <property type="molecule type" value="Genomic_DNA"/>
</dbReference>
<reference evidence="3" key="1">
    <citation type="submission" date="2016-10" db="EMBL/GenBank/DDBJ databases">
        <authorList>
            <person name="Varghese N."/>
            <person name="Submissions S."/>
        </authorList>
    </citation>
    <scope>NUCLEOTIDE SEQUENCE [LARGE SCALE GENOMIC DNA]</scope>
    <source>
        <strain evidence="3">OR362-8,ATCC BAA-1266,JCM 13504</strain>
    </source>
</reference>
<keyword evidence="1" id="KW-1133">Transmembrane helix</keyword>
<dbReference type="STRING" id="1227077.SAMN04515668_2617"/>
<proteinExistence type="predicted"/>
<evidence type="ECO:0000313" key="2">
    <source>
        <dbReference type="EMBL" id="SFQ50400.1"/>
    </source>
</evidence>
<keyword evidence="1" id="KW-0812">Transmembrane</keyword>
<dbReference type="AlphaFoldDB" id="A0A1I5Z1V5"/>
<gene>
    <name evidence="2" type="ORF">SAMN04515668_2617</name>
</gene>
<feature type="transmembrane region" description="Helical" evidence="1">
    <location>
        <begin position="130"/>
        <end position="151"/>
    </location>
</feature>
<evidence type="ECO:0000313" key="3">
    <source>
        <dbReference type="Proteomes" id="UP000199029"/>
    </source>
</evidence>
<feature type="transmembrane region" description="Helical" evidence="1">
    <location>
        <begin position="188"/>
        <end position="207"/>
    </location>
</feature>
<keyword evidence="3" id="KW-1185">Reference proteome</keyword>
<sequence>MLGLISLPICALGAKQPENKFSLFPAASTAEGLQRADSLFAAGQYAASVPAYKSQVWQQRQASPALLLKLAYAQQQLGHYPATLLYLSLAYARQPRVRTWRQLATLAAQHQLVGYPMTWQQEVRVQAHRYYYPGLQVLLGGAVVGAVWLLWRRGPRGAWLAYAGYVGLLSAYLHFLQPKPAGLVARPGAVLMAGPSAGAAWLSTAAVGDRLLVLGRQDIWYRVKWQQGEAFVREADLLVVE</sequence>
<keyword evidence="1" id="KW-0472">Membrane</keyword>
<name>A0A1I5Z1V5_HYMAR</name>
<feature type="transmembrane region" description="Helical" evidence="1">
    <location>
        <begin position="158"/>
        <end position="176"/>
    </location>
</feature>
<accession>A0A1I5Z1V5</accession>
<protein>
    <recommendedName>
        <fullName evidence="4">SH3 domain-containing protein</fullName>
    </recommendedName>
</protein>
<evidence type="ECO:0008006" key="4">
    <source>
        <dbReference type="Google" id="ProtNLM"/>
    </source>
</evidence>
<evidence type="ECO:0000256" key="1">
    <source>
        <dbReference type="SAM" id="Phobius"/>
    </source>
</evidence>
<dbReference type="Proteomes" id="UP000199029">
    <property type="component" value="Unassembled WGS sequence"/>
</dbReference>
<organism evidence="2 3">
    <name type="scientific">Hymenobacter arizonensis</name>
    <name type="common">Siccationidurans arizonensis</name>
    <dbReference type="NCBI Taxonomy" id="1227077"/>
    <lineage>
        <taxon>Bacteria</taxon>
        <taxon>Pseudomonadati</taxon>
        <taxon>Bacteroidota</taxon>
        <taxon>Cytophagia</taxon>
        <taxon>Cytophagales</taxon>
        <taxon>Hymenobacteraceae</taxon>
        <taxon>Hymenobacter</taxon>
    </lineage>
</organism>